<proteinExistence type="predicted"/>
<name>A0ABQ0NY48_9PROT</name>
<evidence type="ECO:0000313" key="2">
    <source>
        <dbReference type="EMBL" id="GBQ06324.1"/>
    </source>
</evidence>
<feature type="domain" description="Tlde1" evidence="1">
    <location>
        <begin position="27"/>
        <end position="144"/>
    </location>
</feature>
<organism evidence="2 3">
    <name type="scientific">Saccharibacter floricola DSM 15669</name>
    <dbReference type="NCBI Taxonomy" id="1123227"/>
    <lineage>
        <taxon>Bacteria</taxon>
        <taxon>Pseudomonadati</taxon>
        <taxon>Pseudomonadota</taxon>
        <taxon>Alphaproteobacteria</taxon>
        <taxon>Acetobacterales</taxon>
        <taxon>Acetobacteraceae</taxon>
        <taxon>Saccharibacter</taxon>
    </lineage>
</organism>
<dbReference type="Proteomes" id="UP001062901">
    <property type="component" value="Unassembled WGS sequence"/>
</dbReference>
<dbReference type="InterPro" id="IPR021225">
    <property type="entry name" value="Tlde1_dom"/>
</dbReference>
<evidence type="ECO:0000313" key="3">
    <source>
        <dbReference type="Proteomes" id="UP001062901"/>
    </source>
</evidence>
<evidence type="ECO:0000259" key="1">
    <source>
        <dbReference type="Pfam" id="PF10908"/>
    </source>
</evidence>
<protein>
    <recommendedName>
        <fullName evidence="1">Tlde1 domain-containing protein</fullName>
    </recommendedName>
</protein>
<keyword evidence="3" id="KW-1185">Reference proteome</keyword>
<gene>
    <name evidence="2" type="ORF">AA15669_0882</name>
</gene>
<dbReference type="EMBL" id="BAQD01000011">
    <property type="protein sequence ID" value="GBQ06324.1"/>
    <property type="molecule type" value="Genomic_DNA"/>
</dbReference>
<sequence>MLLAPLLLTFSLNNQSMSTLTVPGLGAFPAYSGNKRAINDPASVTSAHNGPLPPGRYYIVDRQDRPSVGRYLIDLAHLVLGEDRQTWFSLYRDDGTIDDLTTVNGHPRSSFRLHPSGYFRLSEGCLTLQSRHDFQRIRAFLLIHGATDPVPQTTLHSYGMVEIK</sequence>
<reference evidence="2" key="1">
    <citation type="submission" date="2013-04" db="EMBL/GenBank/DDBJ databases">
        <title>The genome sequencing project of 58 acetic acid bacteria.</title>
        <authorList>
            <person name="Okamoto-Kainuma A."/>
            <person name="Ishikawa M."/>
            <person name="Umino S."/>
            <person name="Koizumi Y."/>
            <person name="Shiwa Y."/>
            <person name="Yoshikawa H."/>
            <person name="Matsutani M."/>
            <person name="Matsushita K."/>
        </authorList>
    </citation>
    <scope>NUCLEOTIDE SEQUENCE</scope>
    <source>
        <strain evidence="2">DSM 15669</strain>
    </source>
</reference>
<dbReference type="Pfam" id="PF10908">
    <property type="entry name" value="Tlde1_dom"/>
    <property type="match status" value="1"/>
</dbReference>
<dbReference type="RefSeq" id="WP_018980596.1">
    <property type="nucleotide sequence ID" value="NZ_BAQD01000011.1"/>
</dbReference>
<accession>A0ABQ0NY48</accession>
<comment type="caution">
    <text evidence="2">The sequence shown here is derived from an EMBL/GenBank/DDBJ whole genome shotgun (WGS) entry which is preliminary data.</text>
</comment>